<feature type="region of interest" description="Disordered" evidence="1">
    <location>
        <begin position="80"/>
        <end position="132"/>
    </location>
</feature>
<comment type="caution">
    <text evidence="2">The sequence shown here is derived from an EMBL/GenBank/DDBJ whole genome shotgun (WGS) entry which is preliminary data.</text>
</comment>
<dbReference type="Proteomes" id="UP000799777">
    <property type="component" value="Unassembled WGS sequence"/>
</dbReference>
<feature type="region of interest" description="Disordered" evidence="1">
    <location>
        <begin position="148"/>
        <end position="177"/>
    </location>
</feature>
<sequence>MIFARPSAPLALYGATRRVCMQASPKQVTSTVSRRQYANGVDGAKQVVSSSSKLPWILSAGALTAGGLYVFLQPHASKSVSQSIAQSGKNDSNAQKQQEQDNGGKRDWYASDHPKPVEDRHGDSVKKHSIAAEKNEYKIRTGVFSKKEFDNHIQKREADPADEFETVEKRGDGKEGK</sequence>
<organism evidence="2 3">
    <name type="scientific">Setomelanomma holmii</name>
    <dbReference type="NCBI Taxonomy" id="210430"/>
    <lineage>
        <taxon>Eukaryota</taxon>
        <taxon>Fungi</taxon>
        <taxon>Dikarya</taxon>
        <taxon>Ascomycota</taxon>
        <taxon>Pezizomycotina</taxon>
        <taxon>Dothideomycetes</taxon>
        <taxon>Pleosporomycetidae</taxon>
        <taxon>Pleosporales</taxon>
        <taxon>Pleosporineae</taxon>
        <taxon>Phaeosphaeriaceae</taxon>
        <taxon>Setomelanomma</taxon>
    </lineage>
</organism>
<evidence type="ECO:0000256" key="1">
    <source>
        <dbReference type="SAM" id="MobiDB-lite"/>
    </source>
</evidence>
<proteinExistence type="predicted"/>
<accession>A0A9P4H2J3</accession>
<keyword evidence="3" id="KW-1185">Reference proteome</keyword>
<dbReference type="OrthoDB" id="5418632at2759"/>
<protein>
    <submittedName>
        <fullName evidence="2">Uncharacterized protein</fullName>
    </submittedName>
</protein>
<dbReference type="EMBL" id="ML978249">
    <property type="protein sequence ID" value="KAF2026094.1"/>
    <property type="molecule type" value="Genomic_DNA"/>
</dbReference>
<gene>
    <name evidence="2" type="ORF">EK21DRAFT_92643</name>
</gene>
<name>A0A9P4H2J3_9PLEO</name>
<evidence type="ECO:0000313" key="3">
    <source>
        <dbReference type="Proteomes" id="UP000799777"/>
    </source>
</evidence>
<feature type="compositionally biased region" description="Basic and acidic residues" evidence="1">
    <location>
        <begin position="148"/>
        <end position="159"/>
    </location>
</feature>
<reference evidence="2" key="1">
    <citation type="journal article" date="2020" name="Stud. Mycol.">
        <title>101 Dothideomycetes genomes: a test case for predicting lifestyles and emergence of pathogens.</title>
        <authorList>
            <person name="Haridas S."/>
            <person name="Albert R."/>
            <person name="Binder M."/>
            <person name="Bloem J."/>
            <person name="Labutti K."/>
            <person name="Salamov A."/>
            <person name="Andreopoulos B."/>
            <person name="Baker S."/>
            <person name="Barry K."/>
            <person name="Bills G."/>
            <person name="Bluhm B."/>
            <person name="Cannon C."/>
            <person name="Castanera R."/>
            <person name="Culley D."/>
            <person name="Daum C."/>
            <person name="Ezra D."/>
            <person name="Gonzalez J."/>
            <person name="Henrissat B."/>
            <person name="Kuo A."/>
            <person name="Liang C."/>
            <person name="Lipzen A."/>
            <person name="Lutzoni F."/>
            <person name="Magnuson J."/>
            <person name="Mondo S."/>
            <person name="Nolan M."/>
            <person name="Ohm R."/>
            <person name="Pangilinan J."/>
            <person name="Park H.-J."/>
            <person name="Ramirez L."/>
            <person name="Alfaro M."/>
            <person name="Sun H."/>
            <person name="Tritt A."/>
            <person name="Yoshinaga Y."/>
            <person name="Zwiers L.-H."/>
            <person name="Turgeon B."/>
            <person name="Goodwin S."/>
            <person name="Spatafora J."/>
            <person name="Crous P."/>
            <person name="Grigoriev I."/>
        </authorList>
    </citation>
    <scope>NUCLEOTIDE SEQUENCE</scope>
    <source>
        <strain evidence="2">CBS 110217</strain>
    </source>
</reference>
<feature type="compositionally biased region" description="Basic and acidic residues" evidence="1">
    <location>
        <begin position="98"/>
        <end position="132"/>
    </location>
</feature>
<dbReference type="AlphaFoldDB" id="A0A9P4H2J3"/>
<feature type="compositionally biased region" description="Polar residues" evidence="1">
    <location>
        <begin position="80"/>
        <end position="97"/>
    </location>
</feature>
<evidence type="ECO:0000313" key="2">
    <source>
        <dbReference type="EMBL" id="KAF2026094.1"/>
    </source>
</evidence>
<feature type="compositionally biased region" description="Basic and acidic residues" evidence="1">
    <location>
        <begin position="166"/>
        <end position="177"/>
    </location>
</feature>